<reference evidence="2" key="2">
    <citation type="journal article" date="2007" name="Science">
        <title>Draft genome sequence of the sexually transmitted pathogen Trichomonas vaginalis.</title>
        <authorList>
            <person name="Carlton J.M."/>
            <person name="Hirt R.P."/>
            <person name="Silva J.C."/>
            <person name="Delcher A.L."/>
            <person name="Schatz M."/>
            <person name="Zhao Q."/>
            <person name="Wortman J.R."/>
            <person name="Bidwell S.L."/>
            <person name="Alsmark U.C.M."/>
            <person name="Besteiro S."/>
            <person name="Sicheritz-Ponten T."/>
            <person name="Noel C.J."/>
            <person name="Dacks J.B."/>
            <person name="Foster P.G."/>
            <person name="Simillion C."/>
            <person name="Van de Peer Y."/>
            <person name="Miranda-Saavedra D."/>
            <person name="Barton G.J."/>
            <person name="Westrop G.D."/>
            <person name="Mueller S."/>
            <person name="Dessi D."/>
            <person name="Fiori P.L."/>
            <person name="Ren Q."/>
            <person name="Paulsen I."/>
            <person name="Zhang H."/>
            <person name="Bastida-Corcuera F.D."/>
            <person name="Simoes-Barbosa A."/>
            <person name="Brown M.T."/>
            <person name="Hayes R.D."/>
            <person name="Mukherjee M."/>
            <person name="Okumura C.Y."/>
            <person name="Schneider R."/>
            <person name="Smith A.J."/>
            <person name="Vanacova S."/>
            <person name="Villalvazo M."/>
            <person name="Haas B.J."/>
            <person name="Pertea M."/>
            <person name="Feldblyum T.V."/>
            <person name="Utterback T.R."/>
            <person name="Shu C.L."/>
            <person name="Osoegawa K."/>
            <person name="de Jong P.J."/>
            <person name="Hrdy I."/>
            <person name="Horvathova L."/>
            <person name="Zubacova Z."/>
            <person name="Dolezal P."/>
            <person name="Malik S.B."/>
            <person name="Logsdon J.M. Jr."/>
            <person name="Henze K."/>
            <person name="Gupta A."/>
            <person name="Wang C.C."/>
            <person name="Dunne R.L."/>
            <person name="Upcroft J.A."/>
            <person name="Upcroft P."/>
            <person name="White O."/>
            <person name="Salzberg S.L."/>
            <person name="Tang P."/>
            <person name="Chiu C.-H."/>
            <person name="Lee Y.-S."/>
            <person name="Embley T.M."/>
            <person name="Coombs G.H."/>
            <person name="Mottram J.C."/>
            <person name="Tachezy J."/>
            <person name="Fraser-Liggett C.M."/>
            <person name="Johnson P.J."/>
        </authorList>
    </citation>
    <scope>NUCLEOTIDE SEQUENCE [LARGE SCALE GENOMIC DNA]</scope>
    <source>
        <strain evidence="2">G3</strain>
    </source>
</reference>
<dbReference type="EMBL" id="DS113212">
    <property type="protein sequence ID" value="EAY19020.1"/>
    <property type="molecule type" value="Genomic_DNA"/>
</dbReference>
<keyword evidence="1" id="KW-0812">Transmembrane</keyword>
<dbReference type="InParanoid" id="A2DKN7"/>
<dbReference type="KEGG" id="tva:5464540"/>
<organism evidence="2 3">
    <name type="scientific">Trichomonas vaginalis (strain ATCC PRA-98 / G3)</name>
    <dbReference type="NCBI Taxonomy" id="412133"/>
    <lineage>
        <taxon>Eukaryota</taxon>
        <taxon>Metamonada</taxon>
        <taxon>Parabasalia</taxon>
        <taxon>Trichomonadida</taxon>
        <taxon>Trichomonadidae</taxon>
        <taxon>Trichomonas</taxon>
    </lineage>
</organism>
<dbReference type="Proteomes" id="UP000001542">
    <property type="component" value="Unassembled WGS sequence"/>
</dbReference>
<accession>A2DKN7</accession>
<dbReference type="VEuPathDB" id="TrichDB:TVAG_246990"/>
<feature type="transmembrane region" description="Helical" evidence="1">
    <location>
        <begin position="382"/>
        <end position="406"/>
    </location>
</feature>
<sequence length="430" mass="47667">MNFGNRTLINLVMTLNSKSPMIQSTRSFQSSNFAFSKLSLNRFTSSFFSTSSINQNTKFQYSSFSNFLDTPIKTMSMEKYINKVFDKTIETVGCKDSFNVFHCSFQNCQTENIHGGGAIAILNENDAMIRIGYCSFSKCSCKLPQTSGGAILITDGNGFNEIISNCFTECKAGLRGDTFTISYNDETNLKDAVVENLNVENCGGSKLGFNCELRARSITVRSINITNCEAKTCPTIRELFNSKSSFKYVNLYGNKASATFFMEIATTDSDKVPEGMLDTFNFVKSSKRDGESIIVFEGCDIVAFRLVFASTSSRIIIQSRSESGSVQIYDSQSDRVFYSSGLVQYGEGCRLAEIPSTFEISNVYDPGCYHSKSVERIAYINWQSIVTGVGITVAFFLAAIIGVYLTRKYKKSVTDKIDQEVIGDLTALVN</sequence>
<name>A2DKN7_TRIV3</name>
<keyword evidence="1" id="KW-0472">Membrane</keyword>
<reference evidence="2" key="1">
    <citation type="submission" date="2006-10" db="EMBL/GenBank/DDBJ databases">
        <authorList>
            <person name="Amadeo P."/>
            <person name="Zhao Q."/>
            <person name="Wortman J."/>
            <person name="Fraser-Liggett C."/>
            <person name="Carlton J."/>
        </authorList>
    </citation>
    <scope>NUCLEOTIDE SEQUENCE</scope>
    <source>
        <strain evidence="2">G3</strain>
    </source>
</reference>
<protein>
    <submittedName>
        <fullName evidence="2">Uncharacterized protein</fullName>
    </submittedName>
</protein>
<gene>
    <name evidence="2" type="ORF">TVAG_246990</name>
</gene>
<proteinExistence type="predicted"/>
<keyword evidence="1" id="KW-1133">Transmembrane helix</keyword>
<dbReference type="RefSeq" id="XP_001580006.1">
    <property type="nucleotide sequence ID" value="XM_001579956.1"/>
</dbReference>
<dbReference type="VEuPathDB" id="TrichDB:TVAGG3_0560990"/>
<dbReference type="AlphaFoldDB" id="A2DKN7"/>
<evidence type="ECO:0000313" key="2">
    <source>
        <dbReference type="EMBL" id="EAY19020.1"/>
    </source>
</evidence>
<keyword evidence="3" id="KW-1185">Reference proteome</keyword>
<evidence type="ECO:0000256" key="1">
    <source>
        <dbReference type="SAM" id="Phobius"/>
    </source>
</evidence>
<evidence type="ECO:0000313" key="3">
    <source>
        <dbReference type="Proteomes" id="UP000001542"/>
    </source>
</evidence>